<dbReference type="Gene3D" id="3.30.2010.20">
    <property type="match status" value="1"/>
</dbReference>
<organism evidence="1">
    <name type="scientific">Acetithermum autotrophicum</name>
    <dbReference type="NCBI Taxonomy" id="1446466"/>
    <lineage>
        <taxon>Bacteria</taxon>
        <taxon>Candidatus Bipolaricaulota</taxon>
        <taxon>Candidatus Acetithermum</taxon>
    </lineage>
</organism>
<proteinExistence type="predicted"/>
<evidence type="ECO:0000313" key="1">
    <source>
        <dbReference type="EMBL" id="BAL58604.1"/>
    </source>
</evidence>
<dbReference type="SUPFAM" id="SSF55486">
    <property type="entry name" value="Metalloproteases ('zincins'), catalytic domain"/>
    <property type="match status" value="1"/>
</dbReference>
<dbReference type="Pfam" id="PF06262">
    <property type="entry name" value="Zincin_1"/>
    <property type="match status" value="1"/>
</dbReference>
<dbReference type="CDD" id="cd12952">
    <property type="entry name" value="MMP_ACEL2062"/>
    <property type="match status" value="1"/>
</dbReference>
<dbReference type="EMBL" id="AP011801">
    <property type="protein sequence ID" value="BAL58604.1"/>
    <property type="molecule type" value="Genomic_DNA"/>
</dbReference>
<accession>H5SR87</accession>
<protein>
    <submittedName>
        <fullName evidence="1">Hypothetical conserved protein</fullName>
    </submittedName>
</protein>
<name>H5SR87_ACEAU</name>
<dbReference type="AlphaFoldDB" id="H5SR87"/>
<dbReference type="InterPro" id="IPR038555">
    <property type="entry name" value="Zincin_1_sf"/>
</dbReference>
<reference evidence="1" key="1">
    <citation type="journal article" date="2005" name="Environ. Microbiol.">
        <title>Genetic and functional properties of uncultivated thermophilic crenarchaeotes from a subsurface gold mine as revealed by analysis of genome fragments.</title>
        <authorList>
            <person name="Nunoura T."/>
            <person name="Hirayama H."/>
            <person name="Takami H."/>
            <person name="Oida H."/>
            <person name="Nishi S."/>
            <person name="Shimamura S."/>
            <person name="Suzuki Y."/>
            <person name="Inagaki F."/>
            <person name="Takai K."/>
            <person name="Nealson K.H."/>
            <person name="Horikoshi K."/>
        </authorList>
    </citation>
    <scope>NUCLEOTIDE SEQUENCE</scope>
</reference>
<sequence>MTRAQFEKLVWEAVDSLPQFFRDRLQNVMIVIQERPDPPDDTLLGLYHGVPLTERSVFSDQIQPDVIYIFQKNIEAIAGGDADEIRRQVRITVIHEIGHYFGLDEDQLAALEDEPDAASAA</sequence>
<dbReference type="InterPro" id="IPR010428">
    <property type="entry name" value="Zincin_1"/>
</dbReference>
<gene>
    <name evidence="1" type="ORF">HGMM_OP2C154</name>
</gene>
<reference evidence="1" key="2">
    <citation type="journal article" date="2012" name="PLoS ONE">
        <title>A Deeply Branching Thermophilic Bacterium with an Ancient Acetyl-CoA Pathway Dominates a Subsurface Ecosystem.</title>
        <authorList>
            <person name="Takami H."/>
            <person name="Noguchi H."/>
            <person name="Takaki Y."/>
            <person name="Uchiyama I."/>
            <person name="Toyoda A."/>
            <person name="Nishi S."/>
            <person name="Chee G.-J."/>
            <person name="Arai W."/>
            <person name="Nunoura T."/>
            <person name="Itoh T."/>
            <person name="Hattori M."/>
            <person name="Takai K."/>
        </authorList>
    </citation>
    <scope>NUCLEOTIDE SEQUENCE</scope>
</reference>